<dbReference type="EMBL" id="WHVB01000025">
    <property type="protein sequence ID" value="KAF8470503.1"/>
    <property type="molecule type" value="Genomic_DNA"/>
</dbReference>
<dbReference type="InterPro" id="IPR026822">
    <property type="entry name" value="Spp2/MOS2_G-patch"/>
</dbReference>
<evidence type="ECO:0000256" key="2">
    <source>
        <dbReference type="ARBA" id="ARBA00008576"/>
    </source>
</evidence>
<dbReference type="PANTHER" id="PTHR15818:SF2">
    <property type="entry name" value="G-PATCH DOMAIN AND KOW MOTIFS-CONTAINING PROTEIN"/>
    <property type="match status" value="1"/>
</dbReference>
<accession>A0A9P5MPB3</accession>
<gene>
    <name evidence="6" type="ORF">DFH94DRAFT_771721</name>
</gene>
<evidence type="ECO:0000313" key="6">
    <source>
        <dbReference type="EMBL" id="KAF8470503.1"/>
    </source>
</evidence>
<name>A0A9P5MPB3_9AGAM</name>
<evidence type="ECO:0000256" key="3">
    <source>
        <dbReference type="ARBA" id="ARBA00023242"/>
    </source>
</evidence>
<dbReference type="GO" id="GO:0005681">
    <property type="term" value="C:spliceosomal complex"/>
    <property type="evidence" value="ECO:0007669"/>
    <property type="project" value="TreeGrafter"/>
</dbReference>
<evidence type="ECO:0000259" key="5">
    <source>
        <dbReference type="PROSITE" id="PS50174"/>
    </source>
</evidence>
<dbReference type="PROSITE" id="PS50174">
    <property type="entry name" value="G_PATCH"/>
    <property type="match status" value="1"/>
</dbReference>
<comment type="caution">
    <text evidence="6">The sequence shown here is derived from an EMBL/GenBank/DDBJ whole genome shotgun (WGS) entry which is preliminary data.</text>
</comment>
<dbReference type="GO" id="GO:0003676">
    <property type="term" value="F:nucleic acid binding"/>
    <property type="evidence" value="ECO:0007669"/>
    <property type="project" value="InterPro"/>
</dbReference>
<dbReference type="OrthoDB" id="5577072at2759"/>
<keyword evidence="7" id="KW-1185">Reference proteome</keyword>
<reference evidence="6" key="2">
    <citation type="journal article" date="2020" name="Nat. Commun.">
        <title>Large-scale genome sequencing of mycorrhizal fungi provides insights into the early evolution of symbiotic traits.</title>
        <authorList>
            <person name="Miyauchi S."/>
            <person name="Kiss E."/>
            <person name="Kuo A."/>
            <person name="Drula E."/>
            <person name="Kohler A."/>
            <person name="Sanchez-Garcia M."/>
            <person name="Morin E."/>
            <person name="Andreopoulos B."/>
            <person name="Barry K.W."/>
            <person name="Bonito G."/>
            <person name="Buee M."/>
            <person name="Carver A."/>
            <person name="Chen C."/>
            <person name="Cichocki N."/>
            <person name="Clum A."/>
            <person name="Culley D."/>
            <person name="Crous P.W."/>
            <person name="Fauchery L."/>
            <person name="Girlanda M."/>
            <person name="Hayes R.D."/>
            <person name="Keri Z."/>
            <person name="LaButti K."/>
            <person name="Lipzen A."/>
            <person name="Lombard V."/>
            <person name="Magnuson J."/>
            <person name="Maillard F."/>
            <person name="Murat C."/>
            <person name="Nolan M."/>
            <person name="Ohm R.A."/>
            <person name="Pangilinan J."/>
            <person name="Pereira M.F."/>
            <person name="Perotto S."/>
            <person name="Peter M."/>
            <person name="Pfister S."/>
            <person name="Riley R."/>
            <person name="Sitrit Y."/>
            <person name="Stielow J.B."/>
            <person name="Szollosi G."/>
            <person name="Zifcakova L."/>
            <person name="Stursova M."/>
            <person name="Spatafora J.W."/>
            <person name="Tedersoo L."/>
            <person name="Vaario L.M."/>
            <person name="Yamada A."/>
            <person name="Yan M."/>
            <person name="Wang P."/>
            <person name="Xu J."/>
            <person name="Bruns T."/>
            <person name="Baldrian P."/>
            <person name="Vilgalys R."/>
            <person name="Dunand C."/>
            <person name="Henrissat B."/>
            <person name="Grigoriev I.V."/>
            <person name="Hibbett D."/>
            <person name="Nagy L.G."/>
            <person name="Martin F.M."/>
        </authorList>
    </citation>
    <scope>NUCLEOTIDE SEQUENCE</scope>
    <source>
        <strain evidence="6">Prilba</strain>
    </source>
</reference>
<dbReference type="PANTHER" id="PTHR15818">
    <property type="entry name" value="G PATCH AND KOW-CONTAINING"/>
    <property type="match status" value="1"/>
</dbReference>
<reference evidence="6" key="1">
    <citation type="submission" date="2019-10" db="EMBL/GenBank/DDBJ databases">
        <authorList>
            <consortium name="DOE Joint Genome Institute"/>
            <person name="Kuo A."/>
            <person name="Miyauchi S."/>
            <person name="Kiss E."/>
            <person name="Drula E."/>
            <person name="Kohler A."/>
            <person name="Sanchez-Garcia M."/>
            <person name="Andreopoulos B."/>
            <person name="Barry K.W."/>
            <person name="Bonito G."/>
            <person name="Buee M."/>
            <person name="Carver A."/>
            <person name="Chen C."/>
            <person name="Cichocki N."/>
            <person name="Clum A."/>
            <person name="Culley D."/>
            <person name="Crous P.W."/>
            <person name="Fauchery L."/>
            <person name="Girlanda M."/>
            <person name="Hayes R."/>
            <person name="Keri Z."/>
            <person name="LaButti K."/>
            <person name="Lipzen A."/>
            <person name="Lombard V."/>
            <person name="Magnuson J."/>
            <person name="Maillard F."/>
            <person name="Morin E."/>
            <person name="Murat C."/>
            <person name="Nolan M."/>
            <person name="Ohm R."/>
            <person name="Pangilinan J."/>
            <person name="Pereira M."/>
            <person name="Perotto S."/>
            <person name="Peter M."/>
            <person name="Riley R."/>
            <person name="Sitrit Y."/>
            <person name="Stielow B."/>
            <person name="Szollosi G."/>
            <person name="Zifcakova L."/>
            <person name="Stursova M."/>
            <person name="Spatafora J.W."/>
            <person name="Tedersoo L."/>
            <person name="Vaario L.-M."/>
            <person name="Yamada A."/>
            <person name="Yan M."/>
            <person name="Wang P."/>
            <person name="Xu J."/>
            <person name="Bruns T."/>
            <person name="Baldrian P."/>
            <person name="Vilgalys R."/>
            <person name="Henrissat B."/>
            <person name="Grigoriev I.V."/>
            <person name="Hibbett D."/>
            <person name="Nagy L.G."/>
            <person name="Martin F.M."/>
        </authorList>
    </citation>
    <scope>NUCLEOTIDE SEQUENCE</scope>
    <source>
        <strain evidence="6">Prilba</strain>
    </source>
</reference>
<dbReference type="GO" id="GO:0000398">
    <property type="term" value="P:mRNA splicing, via spliceosome"/>
    <property type="evidence" value="ECO:0007669"/>
    <property type="project" value="InterPro"/>
</dbReference>
<comment type="subcellular location">
    <subcellularLocation>
        <location evidence="1">Nucleus</location>
    </subcellularLocation>
</comment>
<protein>
    <submittedName>
        <fullName evidence="6">DExH-box splicing factor binding site-domain-containing protein</fullName>
    </submittedName>
</protein>
<evidence type="ECO:0000256" key="4">
    <source>
        <dbReference type="SAM" id="MobiDB-lite"/>
    </source>
</evidence>
<proteinExistence type="inferred from homology"/>
<dbReference type="Proteomes" id="UP000759537">
    <property type="component" value="Unassembled WGS sequence"/>
</dbReference>
<feature type="domain" description="G-patch" evidence="5">
    <location>
        <begin position="176"/>
        <end position="223"/>
    </location>
</feature>
<dbReference type="AlphaFoldDB" id="A0A9P5MPB3"/>
<evidence type="ECO:0000256" key="1">
    <source>
        <dbReference type="ARBA" id="ARBA00004123"/>
    </source>
</evidence>
<dbReference type="InterPro" id="IPR000467">
    <property type="entry name" value="G_patch_dom"/>
</dbReference>
<dbReference type="InterPro" id="IPR045166">
    <property type="entry name" value="Spp2-like"/>
</dbReference>
<evidence type="ECO:0000313" key="7">
    <source>
        <dbReference type="Proteomes" id="UP000759537"/>
    </source>
</evidence>
<feature type="region of interest" description="Disordered" evidence="4">
    <location>
        <begin position="186"/>
        <end position="332"/>
    </location>
</feature>
<feature type="compositionally biased region" description="Acidic residues" evidence="4">
    <location>
        <begin position="151"/>
        <end position="160"/>
    </location>
</feature>
<sequence>MNIGPQPDQLFTLTFEQPDANPRSEPECKVIAALKNSDWREIARRRRARAKIYIPPGDHAGTGTNGSVVGPGETLNSEPPLTGLHKRKRTRVDVETTPDTPTEPEPPTATEDERAIRALIADAEGGDGPEGSMVDIIPMGNRSSTRRAPTEDDAYKEDVEELPNVATLEDYERMPVSQFGAALLRGMGWKPGEPASRNKKRGIVEPWLPLPRPAMLGIGAKEREVFDDGSGGKRKMPSRPDRKYTPLLRIESGRSSPRSQPTSRGESRRPSRSPPRRERKEDDGDRRRDLDRRRERDGRKDRDRESERDRDWDRRRDRERSPRSNRRDRGDR</sequence>
<feature type="region of interest" description="Disordered" evidence="4">
    <location>
        <begin position="53"/>
        <end position="160"/>
    </location>
</feature>
<feature type="compositionally biased region" description="Basic and acidic residues" evidence="4">
    <location>
        <begin position="265"/>
        <end position="332"/>
    </location>
</feature>
<keyword evidence="3" id="KW-0539">Nucleus</keyword>
<dbReference type="Pfam" id="PF12656">
    <property type="entry name" value="G-patch_2"/>
    <property type="match status" value="1"/>
</dbReference>
<organism evidence="6 7">
    <name type="scientific">Russula ochroleuca</name>
    <dbReference type="NCBI Taxonomy" id="152965"/>
    <lineage>
        <taxon>Eukaryota</taxon>
        <taxon>Fungi</taxon>
        <taxon>Dikarya</taxon>
        <taxon>Basidiomycota</taxon>
        <taxon>Agaricomycotina</taxon>
        <taxon>Agaricomycetes</taxon>
        <taxon>Russulales</taxon>
        <taxon>Russulaceae</taxon>
        <taxon>Russula</taxon>
    </lineage>
</organism>
<comment type="similarity">
    <text evidence="2">Belongs to the SPP2 family.</text>
</comment>